<evidence type="ECO:0000256" key="3">
    <source>
        <dbReference type="ARBA" id="ARBA00022448"/>
    </source>
</evidence>
<keyword evidence="11" id="KW-1185">Reference proteome</keyword>
<keyword evidence="3" id="KW-0813">Transport</keyword>
<dbReference type="GO" id="GO:1903785">
    <property type="term" value="P:L-valine transmembrane transport"/>
    <property type="evidence" value="ECO:0007669"/>
    <property type="project" value="TreeGrafter"/>
</dbReference>
<feature type="compositionally biased region" description="Gly residues" evidence="8">
    <location>
        <begin position="226"/>
        <end position="236"/>
    </location>
</feature>
<gene>
    <name evidence="10" type="ORF">IT882_10505</name>
</gene>
<dbReference type="PANTHER" id="PTHR34979:SF1">
    <property type="entry name" value="INNER MEMBRANE PROTEIN YGAZ"/>
    <property type="match status" value="1"/>
</dbReference>
<comment type="subcellular location">
    <subcellularLocation>
        <location evidence="1">Cell membrane</location>
        <topology evidence="1">Multi-pass membrane protein</topology>
    </subcellularLocation>
</comment>
<accession>A0A7S8MZE0</accession>
<keyword evidence="6 9" id="KW-1133">Transmembrane helix</keyword>
<evidence type="ECO:0000313" key="10">
    <source>
        <dbReference type="EMBL" id="QPE06057.1"/>
    </source>
</evidence>
<evidence type="ECO:0000256" key="6">
    <source>
        <dbReference type="ARBA" id="ARBA00022989"/>
    </source>
</evidence>
<sequence length="259" mass="25802">MDAARGAWRQGVGVALATSAYGVSFGALSVAAGLDVWQTCVLSLVMFTGGSQFAFVGVISAGGLAAIPAAVASAALLGARNIAYGIRMSTLLPPGRFTRIAAPQFTIDESTAVALAQGTPRARTVGFWVTGIGIYLGWNLSTLAGALLGDVLGDPRAYGLDAAAAAAFLALLWPRLRGRQPIVVGIAAAVVATVLTPSLMPGLPVLIAALVAIVVGWADWGGGAAKGGAGPAGGPGVDSSLGSDGLDEPDDLPEREGLP</sequence>
<feature type="transmembrane region" description="Helical" evidence="9">
    <location>
        <begin position="125"/>
        <end position="149"/>
    </location>
</feature>
<dbReference type="InterPro" id="IPR011606">
    <property type="entry name" value="Brnchd-chn_aa_trnsp_permease"/>
</dbReference>
<keyword evidence="5 9" id="KW-0812">Transmembrane</keyword>
<dbReference type="KEGG" id="msf:IT882_10505"/>
<evidence type="ECO:0000256" key="9">
    <source>
        <dbReference type="SAM" id="Phobius"/>
    </source>
</evidence>
<evidence type="ECO:0000313" key="11">
    <source>
        <dbReference type="Proteomes" id="UP000594480"/>
    </source>
</evidence>
<evidence type="ECO:0000256" key="5">
    <source>
        <dbReference type="ARBA" id="ARBA00022692"/>
    </source>
</evidence>
<dbReference type="EMBL" id="CP064760">
    <property type="protein sequence ID" value="QPE06057.1"/>
    <property type="molecule type" value="Genomic_DNA"/>
</dbReference>
<feature type="transmembrane region" description="Helical" evidence="9">
    <location>
        <begin position="54"/>
        <end position="79"/>
    </location>
</feature>
<feature type="transmembrane region" description="Helical" evidence="9">
    <location>
        <begin position="185"/>
        <end position="218"/>
    </location>
</feature>
<dbReference type="AlphaFoldDB" id="A0A7S8MZE0"/>
<dbReference type="GO" id="GO:0005886">
    <property type="term" value="C:plasma membrane"/>
    <property type="evidence" value="ECO:0007669"/>
    <property type="project" value="UniProtKB-SubCell"/>
</dbReference>
<protein>
    <submittedName>
        <fullName evidence="10">AzlC family ABC transporter permease</fullName>
    </submittedName>
</protein>
<evidence type="ECO:0000256" key="8">
    <source>
        <dbReference type="SAM" id="MobiDB-lite"/>
    </source>
</evidence>
<dbReference type="Proteomes" id="UP000594480">
    <property type="component" value="Chromosome"/>
</dbReference>
<organism evidence="10 11">
    <name type="scientific">Microbacterium schleiferi</name>
    <dbReference type="NCBI Taxonomy" id="69362"/>
    <lineage>
        <taxon>Bacteria</taxon>
        <taxon>Bacillati</taxon>
        <taxon>Actinomycetota</taxon>
        <taxon>Actinomycetes</taxon>
        <taxon>Micrococcales</taxon>
        <taxon>Microbacteriaceae</taxon>
        <taxon>Microbacterium</taxon>
    </lineage>
</organism>
<proteinExistence type="inferred from homology"/>
<name>A0A7S8MZE0_9MICO</name>
<evidence type="ECO:0000256" key="7">
    <source>
        <dbReference type="ARBA" id="ARBA00023136"/>
    </source>
</evidence>
<comment type="similarity">
    <text evidence="2">Belongs to the AzlC family.</text>
</comment>
<feature type="transmembrane region" description="Helical" evidence="9">
    <location>
        <begin position="12"/>
        <end position="34"/>
    </location>
</feature>
<feature type="transmembrane region" description="Helical" evidence="9">
    <location>
        <begin position="155"/>
        <end position="173"/>
    </location>
</feature>
<keyword evidence="4" id="KW-1003">Cell membrane</keyword>
<evidence type="ECO:0000256" key="1">
    <source>
        <dbReference type="ARBA" id="ARBA00004651"/>
    </source>
</evidence>
<dbReference type="PANTHER" id="PTHR34979">
    <property type="entry name" value="INNER MEMBRANE PROTEIN YGAZ"/>
    <property type="match status" value="1"/>
</dbReference>
<evidence type="ECO:0000256" key="4">
    <source>
        <dbReference type="ARBA" id="ARBA00022475"/>
    </source>
</evidence>
<reference evidence="10 11" key="1">
    <citation type="submission" date="2020-11" db="EMBL/GenBank/DDBJ databases">
        <title>Amino acid is mineralized and recycled by bacteria in oceanic microbiome.</title>
        <authorList>
            <person name="Zheng L.Y."/>
        </authorList>
    </citation>
    <scope>NUCLEOTIDE SEQUENCE [LARGE SCALE GENOMIC DNA]</scope>
    <source>
        <strain evidence="10 11">A32-1</strain>
    </source>
</reference>
<dbReference type="Pfam" id="PF03591">
    <property type="entry name" value="AzlC"/>
    <property type="match status" value="1"/>
</dbReference>
<evidence type="ECO:0000256" key="2">
    <source>
        <dbReference type="ARBA" id="ARBA00010735"/>
    </source>
</evidence>
<feature type="region of interest" description="Disordered" evidence="8">
    <location>
        <begin position="226"/>
        <end position="259"/>
    </location>
</feature>
<keyword evidence="7 9" id="KW-0472">Membrane</keyword>